<comment type="subcellular location">
    <subcellularLocation>
        <location evidence="1">Cell membrane</location>
        <topology evidence="1">Multi-pass membrane protein</topology>
    </subcellularLocation>
</comment>
<feature type="compositionally biased region" description="Low complexity" evidence="11">
    <location>
        <begin position="127"/>
        <end position="152"/>
    </location>
</feature>
<reference evidence="14 15" key="1">
    <citation type="submission" date="2018-10" db="EMBL/GenBank/DDBJ databases">
        <title>The genome of Lysobacter enzymogenes OH11.</title>
        <authorList>
            <person name="Liu F."/>
            <person name="Zhao Y."/>
            <person name="Qian G."/>
            <person name="Chen Y."/>
            <person name="Xu H."/>
        </authorList>
    </citation>
    <scope>NUCLEOTIDE SEQUENCE [LARGE SCALE GENOMIC DNA]</scope>
    <source>
        <strain evidence="14 15">OH11</strain>
    </source>
</reference>
<protein>
    <submittedName>
        <fullName evidence="14">EamA family transporter</fullName>
    </submittedName>
</protein>
<evidence type="ECO:0000256" key="3">
    <source>
        <dbReference type="ARBA" id="ARBA00022516"/>
    </source>
</evidence>
<evidence type="ECO:0000256" key="11">
    <source>
        <dbReference type="SAM" id="MobiDB-lite"/>
    </source>
</evidence>
<evidence type="ECO:0000256" key="1">
    <source>
        <dbReference type="ARBA" id="ARBA00004651"/>
    </source>
</evidence>
<accession>A0A3N2RN40</accession>
<evidence type="ECO:0000256" key="4">
    <source>
        <dbReference type="ARBA" id="ARBA00022519"/>
    </source>
</evidence>
<dbReference type="Proteomes" id="UP000275910">
    <property type="component" value="Unassembled WGS sequence"/>
</dbReference>
<dbReference type="Pfam" id="PF00892">
    <property type="entry name" value="EamA"/>
    <property type="match status" value="1"/>
</dbReference>
<evidence type="ECO:0000256" key="10">
    <source>
        <dbReference type="ARBA" id="ARBA00023136"/>
    </source>
</evidence>
<dbReference type="PANTHER" id="PTHR30561:SF9">
    <property type="entry name" value="4-AMINO-4-DEOXY-L-ARABINOSE-PHOSPHOUNDECAPRENOL FLIPPASE SUBUNIT ARNF-RELATED"/>
    <property type="match status" value="1"/>
</dbReference>
<dbReference type="InterPro" id="IPR037185">
    <property type="entry name" value="EmrE-like"/>
</dbReference>
<dbReference type="SUPFAM" id="SSF103481">
    <property type="entry name" value="Multidrug resistance efflux transporter EmrE"/>
    <property type="match status" value="1"/>
</dbReference>
<comment type="caution">
    <text evidence="14">The sequence shown here is derived from an EMBL/GenBank/DDBJ whole genome shotgun (WGS) entry which is preliminary data.</text>
</comment>
<organism evidence="14 15">
    <name type="scientific">Lysobacter enzymogenes</name>
    <dbReference type="NCBI Taxonomy" id="69"/>
    <lineage>
        <taxon>Bacteria</taxon>
        <taxon>Pseudomonadati</taxon>
        <taxon>Pseudomonadota</taxon>
        <taxon>Gammaproteobacteria</taxon>
        <taxon>Lysobacterales</taxon>
        <taxon>Lysobacteraceae</taxon>
        <taxon>Lysobacter</taxon>
    </lineage>
</organism>
<evidence type="ECO:0000256" key="7">
    <source>
        <dbReference type="ARBA" id="ARBA00022985"/>
    </source>
</evidence>
<feature type="domain" description="EamA" evidence="13">
    <location>
        <begin position="46"/>
        <end position="116"/>
    </location>
</feature>
<dbReference type="GO" id="GO:0005886">
    <property type="term" value="C:plasma membrane"/>
    <property type="evidence" value="ECO:0007669"/>
    <property type="project" value="UniProtKB-SubCell"/>
</dbReference>
<proteinExistence type="predicted"/>
<keyword evidence="4" id="KW-0997">Cell inner membrane</keyword>
<dbReference type="InterPro" id="IPR000620">
    <property type="entry name" value="EamA_dom"/>
</dbReference>
<feature type="region of interest" description="Disordered" evidence="11">
    <location>
        <begin position="126"/>
        <end position="161"/>
    </location>
</feature>
<evidence type="ECO:0000313" key="15">
    <source>
        <dbReference type="Proteomes" id="UP000275910"/>
    </source>
</evidence>
<dbReference type="GO" id="GO:0009245">
    <property type="term" value="P:lipid A biosynthetic process"/>
    <property type="evidence" value="ECO:0007669"/>
    <property type="project" value="UniProtKB-KW"/>
</dbReference>
<keyword evidence="9" id="KW-0443">Lipid metabolism</keyword>
<keyword evidence="6 12" id="KW-0812">Transmembrane</keyword>
<evidence type="ECO:0000259" key="13">
    <source>
        <dbReference type="Pfam" id="PF00892"/>
    </source>
</evidence>
<feature type="transmembrane region" description="Helical" evidence="12">
    <location>
        <begin position="74"/>
        <end position="94"/>
    </location>
</feature>
<feature type="transmembrane region" description="Helical" evidence="12">
    <location>
        <begin position="48"/>
        <end position="67"/>
    </location>
</feature>
<evidence type="ECO:0000256" key="9">
    <source>
        <dbReference type="ARBA" id="ARBA00023098"/>
    </source>
</evidence>
<dbReference type="GO" id="GO:0022857">
    <property type="term" value="F:transmembrane transporter activity"/>
    <property type="evidence" value="ECO:0007669"/>
    <property type="project" value="InterPro"/>
</dbReference>
<keyword evidence="5" id="KW-0441">Lipid A biosynthesis</keyword>
<dbReference type="AlphaFoldDB" id="A0A3N2RN40"/>
<dbReference type="Gene3D" id="1.10.3730.20">
    <property type="match status" value="1"/>
</dbReference>
<evidence type="ECO:0000256" key="5">
    <source>
        <dbReference type="ARBA" id="ARBA00022556"/>
    </source>
</evidence>
<dbReference type="InterPro" id="IPR000390">
    <property type="entry name" value="Small_drug/metabolite_transptr"/>
</dbReference>
<keyword evidence="3" id="KW-0444">Lipid biosynthesis</keyword>
<evidence type="ECO:0000256" key="8">
    <source>
        <dbReference type="ARBA" id="ARBA00022989"/>
    </source>
</evidence>
<dbReference type="EMBL" id="RCTY01000007">
    <property type="protein sequence ID" value="ROU08786.1"/>
    <property type="molecule type" value="Genomic_DNA"/>
</dbReference>
<gene>
    <name evidence="14" type="ORF">D9T17_02635</name>
</gene>
<keyword evidence="8 12" id="KW-1133">Transmembrane helix</keyword>
<dbReference type="PANTHER" id="PTHR30561">
    <property type="entry name" value="SMR FAMILY PROTON-DEPENDENT DRUG EFFLUX TRANSPORTER SUGE"/>
    <property type="match status" value="1"/>
</dbReference>
<evidence type="ECO:0000256" key="2">
    <source>
        <dbReference type="ARBA" id="ARBA00022475"/>
    </source>
</evidence>
<evidence type="ECO:0000256" key="12">
    <source>
        <dbReference type="SAM" id="Phobius"/>
    </source>
</evidence>
<feature type="transmembrane region" description="Helical" evidence="12">
    <location>
        <begin position="100"/>
        <end position="119"/>
    </location>
</feature>
<keyword evidence="10 12" id="KW-0472">Membrane</keyword>
<evidence type="ECO:0000313" key="14">
    <source>
        <dbReference type="EMBL" id="ROU08786.1"/>
    </source>
</evidence>
<dbReference type="GO" id="GO:0009103">
    <property type="term" value="P:lipopolysaccharide biosynthetic process"/>
    <property type="evidence" value="ECO:0007669"/>
    <property type="project" value="UniProtKB-KW"/>
</dbReference>
<keyword evidence="7" id="KW-0448">Lipopolysaccharide biosynthesis</keyword>
<keyword evidence="2" id="KW-1003">Cell membrane</keyword>
<evidence type="ECO:0000256" key="6">
    <source>
        <dbReference type="ARBA" id="ARBA00022692"/>
    </source>
</evidence>
<sequence length="161" mass="16772">MKRFYLIGFALLMGFDTLAQLSFKHAGAGAFPPEASLAWLLRLLQQPWLYGALLGYIGAFFTWMSLLKHAPIGPAFAASHLEVVSVLALSVWLFGERLNALQVAGAVAIVAGIVCLARGEPDEDAQARAAAGDEPAAPSAVPSAASRRAMAVGEADGGAAH</sequence>
<name>A0A3N2RN40_LYSEN</name>